<dbReference type="EMBL" id="JAPZBU010000002">
    <property type="protein sequence ID" value="KAJ5414901.1"/>
    <property type="molecule type" value="Genomic_DNA"/>
</dbReference>
<comment type="caution">
    <text evidence="2">The sequence shown here is derived from an EMBL/GenBank/DDBJ whole genome shotgun (WGS) entry which is preliminary data.</text>
</comment>
<reference evidence="2" key="2">
    <citation type="journal article" date="2023" name="IMA Fungus">
        <title>Comparative genomic study of the Penicillium genus elucidates a diverse pangenome and 15 lateral gene transfer events.</title>
        <authorList>
            <person name="Petersen C."/>
            <person name="Sorensen T."/>
            <person name="Nielsen M.R."/>
            <person name="Sondergaard T.E."/>
            <person name="Sorensen J.L."/>
            <person name="Fitzpatrick D.A."/>
            <person name="Frisvad J.C."/>
            <person name="Nielsen K.L."/>
        </authorList>
    </citation>
    <scope>NUCLEOTIDE SEQUENCE</scope>
    <source>
        <strain evidence="2">IBT 29677</strain>
    </source>
</reference>
<feature type="transmembrane region" description="Helical" evidence="1">
    <location>
        <begin position="84"/>
        <end position="108"/>
    </location>
</feature>
<dbReference type="GeneID" id="81363862"/>
<feature type="transmembrane region" description="Helical" evidence="1">
    <location>
        <begin position="223"/>
        <end position="244"/>
    </location>
</feature>
<proteinExistence type="predicted"/>
<keyword evidence="3" id="KW-1185">Reference proteome</keyword>
<feature type="transmembrane region" description="Helical" evidence="1">
    <location>
        <begin position="155"/>
        <end position="177"/>
    </location>
</feature>
<organism evidence="2 3">
    <name type="scientific">Penicillium cosmopolitanum</name>
    <dbReference type="NCBI Taxonomy" id="1131564"/>
    <lineage>
        <taxon>Eukaryota</taxon>
        <taxon>Fungi</taxon>
        <taxon>Dikarya</taxon>
        <taxon>Ascomycota</taxon>
        <taxon>Pezizomycotina</taxon>
        <taxon>Eurotiomycetes</taxon>
        <taxon>Eurotiomycetidae</taxon>
        <taxon>Eurotiales</taxon>
        <taxon>Aspergillaceae</taxon>
        <taxon>Penicillium</taxon>
    </lineage>
</organism>
<feature type="transmembrane region" description="Helical" evidence="1">
    <location>
        <begin position="47"/>
        <end position="63"/>
    </location>
</feature>
<dbReference type="AlphaFoldDB" id="A0A9X0BF43"/>
<dbReference type="Proteomes" id="UP001147747">
    <property type="component" value="Unassembled WGS sequence"/>
</dbReference>
<dbReference type="RefSeq" id="XP_056494747.1">
    <property type="nucleotide sequence ID" value="XM_056624882.1"/>
</dbReference>
<sequence>MSKHFWERLRSANSSISTNTTIPLTFASSLGQNGVRSSTSDADFEKSLHLSVALAGMVVRLIIQVHIKKNGYALSWRWLHSSDFMVWVAMGVVMVFWTTFEFLSAWLFEDTVHACIRRCKDPCPEKTAANSCIEACANPCPRKRRVLPYFARLVFVPWFLIAAFTWWALSYLLYHFFFSSSWRDDRRPLSSLDPGYKVYSYLFALNPRSYSPTRGEARISIQALRLLTIAVNFMIIFTAIGAFIDELYTASATQIAALIVSFHAGPRHYFDAEKPHKSRLDDIRIPLSGHIDQCLIYILHSRCSNFDVKHLVRLESEHNAVDTYRLKMEELEVDTSKFNLKE</sequence>
<keyword evidence="1" id="KW-0472">Membrane</keyword>
<evidence type="ECO:0000313" key="2">
    <source>
        <dbReference type="EMBL" id="KAJ5414901.1"/>
    </source>
</evidence>
<reference evidence="2" key="1">
    <citation type="submission" date="2022-12" db="EMBL/GenBank/DDBJ databases">
        <authorList>
            <person name="Petersen C."/>
        </authorList>
    </citation>
    <scope>NUCLEOTIDE SEQUENCE</scope>
    <source>
        <strain evidence="2">IBT 29677</strain>
    </source>
</reference>
<evidence type="ECO:0000256" key="1">
    <source>
        <dbReference type="SAM" id="Phobius"/>
    </source>
</evidence>
<gene>
    <name evidence="2" type="ORF">N7509_000235</name>
</gene>
<dbReference type="OrthoDB" id="5426789at2759"/>
<evidence type="ECO:0000313" key="3">
    <source>
        <dbReference type="Proteomes" id="UP001147747"/>
    </source>
</evidence>
<keyword evidence="1" id="KW-1133">Transmembrane helix</keyword>
<protein>
    <submittedName>
        <fullName evidence="2">Uncharacterized protein</fullName>
    </submittedName>
</protein>
<keyword evidence="1" id="KW-0812">Transmembrane</keyword>
<accession>A0A9X0BF43</accession>
<name>A0A9X0BF43_9EURO</name>